<evidence type="ECO:0000313" key="3">
    <source>
        <dbReference type="Proteomes" id="UP000784294"/>
    </source>
</evidence>
<name>A0A3S5FH82_9PLAT</name>
<keyword evidence="3" id="KW-1185">Reference proteome</keyword>
<comment type="caution">
    <text evidence="2">The sequence shown here is derived from an EMBL/GenBank/DDBJ whole genome shotgun (WGS) entry which is preliminary data.</text>
</comment>
<reference evidence="2" key="1">
    <citation type="submission" date="2018-11" db="EMBL/GenBank/DDBJ databases">
        <authorList>
            <consortium name="Pathogen Informatics"/>
        </authorList>
    </citation>
    <scope>NUCLEOTIDE SEQUENCE</scope>
</reference>
<proteinExistence type="predicted"/>
<evidence type="ECO:0000256" key="1">
    <source>
        <dbReference type="SAM" id="MobiDB-lite"/>
    </source>
</evidence>
<feature type="region of interest" description="Disordered" evidence="1">
    <location>
        <begin position="90"/>
        <end position="114"/>
    </location>
</feature>
<accession>A0A3S5FH82</accession>
<dbReference type="AlphaFoldDB" id="A0A3S5FH82"/>
<dbReference type="EMBL" id="CAAALY010277085">
    <property type="protein sequence ID" value="VEL42851.1"/>
    <property type="molecule type" value="Genomic_DNA"/>
</dbReference>
<sequence>MGPETAECQSRRSQPHGHVKLQISWSCYENRLPKSSTTTLSLTRLELALVHSRDFPSSRGTTLKVNAICIIRPRLPLLLPREKQRWSLYPRQSGEARTDKVRISRLNGAAKEAD</sequence>
<organism evidence="2 3">
    <name type="scientific">Protopolystoma xenopodis</name>
    <dbReference type="NCBI Taxonomy" id="117903"/>
    <lineage>
        <taxon>Eukaryota</taxon>
        <taxon>Metazoa</taxon>
        <taxon>Spiralia</taxon>
        <taxon>Lophotrochozoa</taxon>
        <taxon>Platyhelminthes</taxon>
        <taxon>Monogenea</taxon>
        <taxon>Polyopisthocotylea</taxon>
        <taxon>Polystomatidea</taxon>
        <taxon>Polystomatidae</taxon>
        <taxon>Protopolystoma</taxon>
    </lineage>
</organism>
<gene>
    <name evidence="2" type="ORF">PXEA_LOCUS36291</name>
</gene>
<dbReference type="Proteomes" id="UP000784294">
    <property type="component" value="Unassembled WGS sequence"/>
</dbReference>
<protein>
    <submittedName>
        <fullName evidence="2">Uncharacterized protein</fullName>
    </submittedName>
</protein>
<evidence type="ECO:0000313" key="2">
    <source>
        <dbReference type="EMBL" id="VEL42851.1"/>
    </source>
</evidence>